<dbReference type="EC" id="2.8.4.4" evidence="8"/>
<feature type="binding site" evidence="8">
    <location>
        <position position="149"/>
    </location>
    <ligand>
        <name>[4Fe-4S] cluster</name>
        <dbReference type="ChEBI" id="CHEBI:49883"/>
        <label>2</label>
        <note>4Fe-4S-S-AdoMet</note>
    </ligand>
</feature>
<dbReference type="Gene3D" id="3.40.50.12160">
    <property type="entry name" value="Methylthiotransferase, N-terminal domain"/>
    <property type="match status" value="1"/>
</dbReference>
<feature type="binding site" evidence="8">
    <location>
        <position position="80"/>
    </location>
    <ligand>
        <name>[4Fe-4S] cluster</name>
        <dbReference type="ChEBI" id="CHEBI:49883"/>
        <label>1</label>
    </ligand>
</feature>
<reference evidence="12 13" key="1">
    <citation type="submission" date="2015-03" db="EMBL/GenBank/DDBJ databases">
        <authorList>
            <person name="Krishnan R."/>
            <person name="Midha S."/>
            <person name="Patil P.B."/>
            <person name="Rameshkumar N."/>
        </authorList>
    </citation>
    <scope>NUCLEOTIDE SEQUENCE [LARGE SCALE GENOMIC DNA]</scope>
    <source>
        <strain evidence="12 13">L1E11</strain>
    </source>
</reference>
<dbReference type="InterPro" id="IPR023404">
    <property type="entry name" value="rSAM_horseshoe"/>
</dbReference>
<dbReference type="EMBL" id="LAPT01000062">
    <property type="protein sequence ID" value="PXF30806.1"/>
    <property type="molecule type" value="Genomic_DNA"/>
</dbReference>
<dbReference type="SUPFAM" id="SSF102114">
    <property type="entry name" value="Radical SAM enzymes"/>
    <property type="match status" value="1"/>
</dbReference>
<comment type="function">
    <text evidence="8">Catalyzes the methylthiolation of an aspartic acid residue of ribosomal protein uS12.</text>
</comment>
<evidence type="ECO:0000313" key="13">
    <source>
        <dbReference type="Proteomes" id="UP000248090"/>
    </source>
</evidence>
<dbReference type="GO" id="GO:0005840">
    <property type="term" value="C:ribosome"/>
    <property type="evidence" value="ECO:0007669"/>
    <property type="project" value="UniProtKB-KW"/>
</dbReference>
<feature type="binding site" evidence="8">
    <location>
        <position position="51"/>
    </location>
    <ligand>
        <name>[4Fe-4S] cluster</name>
        <dbReference type="ChEBI" id="CHEBI:49883"/>
        <label>1</label>
    </ligand>
</feature>
<evidence type="ECO:0000256" key="3">
    <source>
        <dbReference type="ARBA" id="ARBA00022679"/>
    </source>
</evidence>
<evidence type="ECO:0000256" key="8">
    <source>
        <dbReference type="HAMAP-Rule" id="MF_01865"/>
    </source>
</evidence>
<dbReference type="PROSITE" id="PS50926">
    <property type="entry name" value="TRAM"/>
    <property type="match status" value="1"/>
</dbReference>
<dbReference type="Proteomes" id="UP000248090">
    <property type="component" value="Unassembled WGS sequence"/>
</dbReference>
<dbReference type="Pfam" id="PF18693">
    <property type="entry name" value="TRAM_2"/>
    <property type="match status" value="1"/>
</dbReference>
<comment type="similarity">
    <text evidence="8">Belongs to the methylthiotransferase family. RimO subfamily.</text>
</comment>
<dbReference type="Gene3D" id="2.40.50.140">
    <property type="entry name" value="Nucleic acid-binding proteins"/>
    <property type="match status" value="1"/>
</dbReference>
<dbReference type="SFLD" id="SFLDS00029">
    <property type="entry name" value="Radical_SAM"/>
    <property type="match status" value="1"/>
</dbReference>
<dbReference type="SFLD" id="SFLDG01082">
    <property type="entry name" value="B12-binding_domain_containing"/>
    <property type="match status" value="1"/>
</dbReference>
<dbReference type="InterPro" id="IPR013848">
    <property type="entry name" value="Methylthiotransferase_N"/>
</dbReference>
<evidence type="ECO:0000256" key="5">
    <source>
        <dbReference type="ARBA" id="ARBA00022723"/>
    </source>
</evidence>
<evidence type="ECO:0000259" key="9">
    <source>
        <dbReference type="PROSITE" id="PS50926"/>
    </source>
</evidence>
<dbReference type="InterPro" id="IPR007197">
    <property type="entry name" value="rSAM"/>
</dbReference>
<dbReference type="SFLD" id="SFLDF00274">
    <property type="entry name" value="ribosomal_protein_S12_methylth"/>
    <property type="match status" value="1"/>
</dbReference>
<keyword evidence="1 8" id="KW-0004">4Fe-4S</keyword>
<dbReference type="NCBIfam" id="TIGR01125">
    <property type="entry name" value="30S ribosomal protein S12 methylthiotransferase RimO"/>
    <property type="match status" value="1"/>
</dbReference>
<feature type="binding site" evidence="8">
    <location>
        <position position="153"/>
    </location>
    <ligand>
        <name>[4Fe-4S] cluster</name>
        <dbReference type="ChEBI" id="CHEBI:49883"/>
        <label>2</label>
        <note>4Fe-4S-S-AdoMet</note>
    </ligand>
</feature>
<dbReference type="InterPro" id="IPR020612">
    <property type="entry name" value="Methylthiotransferase_CS"/>
</dbReference>
<dbReference type="PROSITE" id="PS01278">
    <property type="entry name" value="MTTASE_RADICAL"/>
    <property type="match status" value="1"/>
</dbReference>
<feature type="binding site" evidence="8">
    <location>
        <position position="156"/>
    </location>
    <ligand>
        <name>[4Fe-4S] cluster</name>
        <dbReference type="ChEBI" id="CHEBI:49883"/>
        <label>2</label>
        <note>4Fe-4S-S-AdoMet</note>
    </ligand>
</feature>
<dbReference type="InterPro" id="IPR005839">
    <property type="entry name" value="Methylthiotransferase"/>
</dbReference>
<evidence type="ECO:0000313" key="12">
    <source>
        <dbReference type="EMBL" id="PXF30806.1"/>
    </source>
</evidence>
<accession>A0ABX5LVW1</accession>
<dbReference type="SMART" id="SM00729">
    <property type="entry name" value="Elp3"/>
    <property type="match status" value="1"/>
</dbReference>
<feature type="binding site" evidence="8">
    <location>
        <position position="15"/>
    </location>
    <ligand>
        <name>[4Fe-4S] cluster</name>
        <dbReference type="ChEBI" id="CHEBI:49883"/>
        <label>1</label>
    </ligand>
</feature>
<dbReference type="CDD" id="cd01335">
    <property type="entry name" value="Radical_SAM"/>
    <property type="match status" value="1"/>
</dbReference>
<dbReference type="Gene3D" id="3.80.30.20">
    <property type="entry name" value="tm_1862 like domain"/>
    <property type="match status" value="1"/>
</dbReference>
<dbReference type="PANTHER" id="PTHR43837:SF1">
    <property type="entry name" value="RIBOSOMAL PROTEIN US12 METHYLTHIOTRANSFERASE RIMO"/>
    <property type="match status" value="1"/>
</dbReference>
<dbReference type="PROSITE" id="PS51918">
    <property type="entry name" value="RADICAL_SAM"/>
    <property type="match status" value="1"/>
</dbReference>
<keyword evidence="7 8" id="KW-0411">Iron-sulfur</keyword>
<evidence type="ECO:0000256" key="1">
    <source>
        <dbReference type="ARBA" id="ARBA00022485"/>
    </source>
</evidence>
<sequence>MSATNPKVGFISLGCPKALVDSERILTQLRTEGYEVVPTYQDADLVVVNTCGFIDAAKAESLDAIGEAIKENGKVIVTGCMGGKEEDIRKVHPSVLSVSGPQQYEQVVNAVHEYLPPKQDHNPFIDLVPPQGIKLTPRHYSYLKISEGCNHRCTFCIIPSLRGDLVSRPVGDVLDEAERLVKAGVKELLVVSQDTSAYGVDLKYRTGFWQGRPVKTRMTELCEALGSMGVWVRLHYVYPYPSVDSVIPLMAEGKILPYLDIPFQHASPRVLKAMKRPAAAEKTLERIQAWRSICPDITLRSTFIVGFPGETEAEFQELLDFLDEAQLDRVGAFAYSPVEGAVANDIAPLIPEEVQQERLARFMEKQAEISTRKLAAKIGREVDVLIDEVVEEGAVGRTKADAPDIDGQIFLDGATHLQPGQFVKAVVEDADEHDLWGSLR</sequence>
<gene>
    <name evidence="8 12" type="primary">rimO</name>
    <name evidence="12" type="ORF">WH50_13090</name>
</gene>
<feature type="domain" description="Radical SAM core" evidence="11">
    <location>
        <begin position="135"/>
        <end position="372"/>
    </location>
</feature>
<evidence type="ECO:0000256" key="4">
    <source>
        <dbReference type="ARBA" id="ARBA00022691"/>
    </source>
</evidence>
<proteinExistence type="inferred from homology"/>
<evidence type="ECO:0000256" key="7">
    <source>
        <dbReference type="ARBA" id="ARBA00023014"/>
    </source>
</evidence>
<dbReference type="RefSeq" id="WP_110187728.1">
    <property type="nucleotide sequence ID" value="NZ_CP177354.1"/>
</dbReference>
<evidence type="ECO:0000256" key="2">
    <source>
        <dbReference type="ARBA" id="ARBA00022490"/>
    </source>
</evidence>
<dbReference type="InterPro" id="IPR038135">
    <property type="entry name" value="Methylthiotransferase_N_sf"/>
</dbReference>
<evidence type="ECO:0000256" key="6">
    <source>
        <dbReference type="ARBA" id="ARBA00023004"/>
    </source>
</evidence>
<keyword evidence="3 8" id="KW-0808">Transferase</keyword>
<feature type="domain" description="TRAM" evidence="9">
    <location>
        <begin position="375"/>
        <end position="440"/>
    </location>
</feature>
<name>A0ABX5LVW1_9GAMM</name>
<dbReference type="HAMAP" id="MF_01865">
    <property type="entry name" value="MTTase_RimO"/>
    <property type="match status" value="1"/>
</dbReference>
<dbReference type="PANTHER" id="PTHR43837">
    <property type="entry name" value="RIBOSOMAL PROTEIN S12 METHYLTHIOTRANSFERASE RIMO"/>
    <property type="match status" value="1"/>
</dbReference>
<dbReference type="SFLD" id="SFLDG01061">
    <property type="entry name" value="methylthiotransferase"/>
    <property type="match status" value="1"/>
</dbReference>
<dbReference type="InterPro" id="IPR002792">
    <property type="entry name" value="TRAM_dom"/>
</dbReference>
<keyword evidence="13" id="KW-1185">Reference proteome</keyword>
<keyword evidence="5 8" id="KW-0479">Metal-binding</keyword>
<dbReference type="NCBIfam" id="TIGR00089">
    <property type="entry name" value="MiaB/RimO family radical SAM methylthiotransferase"/>
    <property type="match status" value="1"/>
</dbReference>
<evidence type="ECO:0000259" key="11">
    <source>
        <dbReference type="PROSITE" id="PS51918"/>
    </source>
</evidence>
<keyword evidence="2 8" id="KW-0963">Cytoplasm</keyword>
<comment type="catalytic activity">
    <reaction evidence="8">
        <text>L-aspartate(89)-[ribosomal protein uS12]-hydrogen + (sulfur carrier)-SH + AH2 + 2 S-adenosyl-L-methionine = 3-methylsulfanyl-L-aspartate(89)-[ribosomal protein uS12]-hydrogen + (sulfur carrier)-H + 5'-deoxyadenosine + L-methionine + A + S-adenosyl-L-homocysteine + 2 H(+)</text>
        <dbReference type="Rhea" id="RHEA:37087"/>
        <dbReference type="Rhea" id="RHEA-COMP:10460"/>
        <dbReference type="Rhea" id="RHEA-COMP:10461"/>
        <dbReference type="Rhea" id="RHEA-COMP:14737"/>
        <dbReference type="Rhea" id="RHEA-COMP:14739"/>
        <dbReference type="ChEBI" id="CHEBI:13193"/>
        <dbReference type="ChEBI" id="CHEBI:15378"/>
        <dbReference type="ChEBI" id="CHEBI:17319"/>
        <dbReference type="ChEBI" id="CHEBI:17499"/>
        <dbReference type="ChEBI" id="CHEBI:29917"/>
        <dbReference type="ChEBI" id="CHEBI:29961"/>
        <dbReference type="ChEBI" id="CHEBI:57844"/>
        <dbReference type="ChEBI" id="CHEBI:57856"/>
        <dbReference type="ChEBI" id="CHEBI:59789"/>
        <dbReference type="ChEBI" id="CHEBI:64428"/>
        <dbReference type="ChEBI" id="CHEBI:73599"/>
        <dbReference type="EC" id="2.8.4.4"/>
    </reaction>
</comment>
<dbReference type="Pfam" id="PF04055">
    <property type="entry name" value="Radical_SAM"/>
    <property type="match status" value="1"/>
</dbReference>
<feature type="domain" description="MTTase N-terminal" evidence="10">
    <location>
        <begin position="6"/>
        <end position="116"/>
    </location>
</feature>
<dbReference type="PROSITE" id="PS51449">
    <property type="entry name" value="MTTASE_N"/>
    <property type="match status" value="1"/>
</dbReference>
<dbReference type="InterPro" id="IPR005840">
    <property type="entry name" value="Ribosomal_uS12_MeSTrfase_RimO"/>
</dbReference>
<keyword evidence="12" id="KW-0689">Ribosomal protein</keyword>
<keyword evidence="6 8" id="KW-0408">Iron</keyword>
<protein>
    <recommendedName>
        <fullName evidence="8">Ribosomal protein uS12 methylthiotransferase RimO</fullName>
        <shortName evidence="8">uS12 MTTase</shortName>
        <shortName evidence="8">uS12 methylthiotransferase</shortName>
        <ecNumber evidence="8">2.8.4.4</ecNumber>
    </recommendedName>
    <alternativeName>
        <fullName evidence="8">Ribosomal protein uS12 (aspartate-C(3))-methylthiotransferase</fullName>
    </alternativeName>
    <alternativeName>
        <fullName evidence="8">Ribosome maturation factor RimO</fullName>
    </alternativeName>
</protein>
<evidence type="ECO:0000259" key="10">
    <source>
        <dbReference type="PROSITE" id="PS51449"/>
    </source>
</evidence>
<dbReference type="InterPro" id="IPR058240">
    <property type="entry name" value="rSAM_sf"/>
</dbReference>
<organism evidence="12 13">
    <name type="scientific">Pokkaliibacter plantistimulans</name>
    <dbReference type="NCBI Taxonomy" id="1635171"/>
    <lineage>
        <taxon>Bacteria</taxon>
        <taxon>Pseudomonadati</taxon>
        <taxon>Pseudomonadota</taxon>
        <taxon>Gammaproteobacteria</taxon>
        <taxon>Oceanospirillales</taxon>
        <taxon>Balneatrichaceae</taxon>
        <taxon>Pokkaliibacter</taxon>
    </lineage>
</organism>
<keyword evidence="12" id="KW-0687">Ribonucleoprotein</keyword>
<dbReference type="InterPro" id="IPR012340">
    <property type="entry name" value="NA-bd_OB-fold"/>
</dbReference>
<dbReference type="Pfam" id="PF00919">
    <property type="entry name" value="UPF0004"/>
    <property type="match status" value="1"/>
</dbReference>
<comment type="caution">
    <text evidence="12">The sequence shown here is derived from an EMBL/GenBank/DDBJ whole genome shotgun (WGS) entry which is preliminary data.</text>
</comment>
<keyword evidence="4 8" id="KW-0949">S-adenosyl-L-methionine</keyword>
<comment type="cofactor">
    <cofactor evidence="8">
        <name>[4Fe-4S] cluster</name>
        <dbReference type="ChEBI" id="CHEBI:49883"/>
    </cofactor>
    <text evidence="8">Binds 2 [4Fe-4S] clusters. One cluster is coordinated with 3 cysteines and an exchangeable S-adenosyl-L-methionine.</text>
</comment>
<comment type="subcellular location">
    <subcellularLocation>
        <location evidence="8">Cytoplasm</location>
    </subcellularLocation>
</comment>
<dbReference type="InterPro" id="IPR006638">
    <property type="entry name" value="Elp3/MiaA/NifB-like_rSAM"/>
</dbReference>